<comment type="caution">
    <text evidence="1">The sequence shown here is derived from an EMBL/GenBank/DDBJ whole genome shotgun (WGS) entry which is preliminary data.</text>
</comment>
<name>K0R0U0_THAOC</name>
<dbReference type="Proteomes" id="UP000266841">
    <property type="component" value="Unassembled WGS sequence"/>
</dbReference>
<proteinExistence type="predicted"/>
<accession>K0R0U0</accession>
<dbReference type="EMBL" id="AGNL01049690">
    <property type="protein sequence ID" value="EJK44429.1"/>
    <property type="molecule type" value="Genomic_DNA"/>
</dbReference>
<reference evidence="1 2" key="1">
    <citation type="journal article" date="2012" name="Genome Biol.">
        <title>Genome and low-iron response of an oceanic diatom adapted to chronic iron limitation.</title>
        <authorList>
            <person name="Lommer M."/>
            <person name="Specht M."/>
            <person name="Roy A.S."/>
            <person name="Kraemer L."/>
            <person name="Andreson R."/>
            <person name="Gutowska M.A."/>
            <person name="Wolf J."/>
            <person name="Bergner S.V."/>
            <person name="Schilhabel M.B."/>
            <person name="Klostermeier U.C."/>
            <person name="Beiko R.G."/>
            <person name="Rosenstiel P."/>
            <person name="Hippler M."/>
            <person name="Laroche J."/>
        </authorList>
    </citation>
    <scope>NUCLEOTIDE SEQUENCE [LARGE SCALE GENOMIC DNA]</scope>
    <source>
        <strain evidence="1 2">CCMP1005</strain>
    </source>
</reference>
<sequence>MDSTKLVAAPPPTSNGDCPLKLQAFWPHRKGTEDILPLRFWLGRLDQATQGLKAAVTPFHRVGILRLYQNDLQSSLAHQNCSSHSTVRGSSDLSRDIASWSRRRLEDQPVVQLLRTGNDRASSNIFRHH</sequence>
<protein>
    <submittedName>
        <fullName evidence="1">Uncharacterized protein</fullName>
    </submittedName>
</protein>
<gene>
    <name evidence="1" type="ORF">THAOC_37031</name>
</gene>
<organism evidence="1 2">
    <name type="scientific">Thalassiosira oceanica</name>
    <name type="common">Marine diatom</name>
    <dbReference type="NCBI Taxonomy" id="159749"/>
    <lineage>
        <taxon>Eukaryota</taxon>
        <taxon>Sar</taxon>
        <taxon>Stramenopiles</taxon>
        <taxon>Ochrophyta</taxon>
        <taxon>Bacillariophyta</taxon>
        <taxon>Coscinodiscophyceae</taxon>
        <taxon>Thalassiosirophycidae</taxon>
        <taxon>Thalassiosirales</taxon>
        <taxon>Thalassiosiraceae</taxon>
        <taxon>Thalassiosira</taxon>
    </lineage>
</organism>
<evidence type="ECO:0000313" key="1">
    <source>
        <dbReference type="EMBL" id="EJK44429.1"/>
    </source>
</evidence>
<evidence type="ECO:0000313" key="2">
    <source>
        <dbReference type="Proteomes" id="UP000266841"/>
    </source>
</evidence>
<keyword evidence="2" id="KW-1185">Reference proteome</keyword>
<dbReference type="AlphaFoldDB" id="K0R0U0"/>